<feature type="signal peptide" evidence="7">
    <location>
        <begin position="1"/>
        <end position="20"/>
    </location>
</feature>
<dbReference type="Proteomes" id="UP000823561">
    <property type="component" value="Chromosome 13"/>
</dbReference>
<dbReference type="EMBL" id="JADWDJ010000013">
    <property type="protein sequence ID" value="KAG5270935.1"/>
    <property type="molecule type" value="Genomic_DNA"/>
</dbReference>
<protein>
    <recommendedName>
        <fullName evidence="8">Ig-like domain-containing protein</fullName>
    </recommendedName>
</protein>
<dbReference type="PROSITE" id="PS50835">
    <property type="entry name" value="IG_LIKE"/>
    <property type="match status" value="3"/>
</dbReference>
<evidence type="ECO:0000256" key="7">
    <source>
        <dbReference type="SAM" id="SignalP"/>
    </source>
</evidence>
<evidence type="ECO:0000313" key="9">
    <source>
        <dbReference type="EMBL" id="KAG5270935.1"/>
    </source>
</evidence>
<feature type="region of interest" description="Disordered" evidence="5">
    <location>
        <begin position="471"/>
        <end position="501"/>
    </location>
</feature>
<evidence type="ECO:0000256" key="6">
    <source>
        <dbReference type="SAM" id="Phobius"/>
    </source>
</evidence>
<feature type="domain" description="Ig-like" evidence="8">
    <location>
        <begin position="297"/>
        <end position="395"/>
    </location>
</feature>
<comment type="caution">
    <text evidence="9">The sequence shown here is derived from an EMBL/GenBank/DDBJ whole genome shotgun (WGS) entry which is preliminary data.</text>
</comment>
<organism evidence="9 10">
    <name type="scientific">Alosa alosa</name>
    <name type="common">allis shad</name>
    <dbReference type="NCBI Taxonomy" id="278164"/>
    <lineage>
        <taxon>Eukaryota</taxon>
        <taxon>Metazoa</taxon>
        <taxon>Chordata</taxon>
        <taxon>Craniata</taxon>
        <taxon>Vertebrata</taxon>
        <taxon>Euteleostomi</taxon>
        <taxon>Actinopterygii</taxon>
        <taxon>Neopterygii</taxon>
        <taxon>Teleostei</taxon>
        <taxon>Clupei</taxon>
        <taxon>Clupeiformes</taxon>
        <taxon>Clupeoidei</taxon>
        <taxon>Clupeidae</taxon>
        <taxon>Alosa</taxon>
    </lineage>
</organism>
<dbReference type="Pfam" id="PF13927">
    <property type="entry name" value="Ig_3"/>
    <property type="match status" value="2"/>
</dbReference>
<dbReference type="SMART" id="SM00408">
    <property type="entry name" value="IGc2"/>
    <property type="match status" value="3"/>
</dbReference>
<feature type="domain" description="Ig-like" evidence="8">
    <location>
        <begin position="113"/>
        <end position="212"/>
    </location>
</feature>
<accession>A0AAV6GBP2</accession>
<keyword evidence="4" id="KW-0393">Immunoglobulin domain</keyword>
<keyword evidence="6" id="KW-1133">Transmembrane helix</keyword>
<dbReference type="Pfam" id="PF07686">
    <property type="entry name" value="V-set"/>
    <property type="match status" value="1"/>
</dbReference>
<keyword evidence="3" id="KW-0325">Glycoprotein</keyword>
<keyword evidence="1 7" id="KW-0732">Signal</keyword>
<dbReference type="Pfam" id="PF13895">
    <property type="entry name" value="Ig_2"/>
    <property type="match status" value="1"/>
</dbReference>
<dbReference type="InterPro" id="IPR036179">
    <property type="entry name" value="Ig-like_dom_sf"/>
</dbReference>
<feature type="transmembrane region" description="Helical" evidence="6">
    <location>
        <begin position="410"/>
        <end position="431"/>
    </location>
</feature>
<dbReference type="AlphaFoldDB" id="A0AAV6GBP2"/>
<dbReference type="InterPro" id="IPR013106">
    <property type="entry name" value="Ig_V-set"/>
</dbReference>
<evidence type="ECO:0000259" key="8">
    <source>
        <dbReference type="PROSITE" id="PS50835"/>
    </source>
</evidence>
<evidence type="ECO:0000313" key="10">
    <source>
        <dbReference type="Proteomes" id="UP000823561"/>
    </source>
</evidence>
<dbReference type="Gene3D" id="2.60.40.10">
    <property type="entry name" value="Immunoglobulins"/>
    <property type="match status" value="4"/>
</dbReference>
<keyword evidence="10" id="KW-1185">Reference proteome</keyword>
<evidence type="ECO:0000256" key="5">
    <source>
        <dbReference type="SAM" id="MobiDB-lite"/>
    </source>
</evidence>
<dbReference type="InterPro" id="IPR007110">
    <property type="entry name" value="Ig-like_dom"/>
</dbReference>
<dbReference type="InterPro" id="IPR052598">
    <property type="entry name" value="IgSF_CEA-related"/>
</dbReference>
<dbReference type="SUPFAM" id="SSF48726">
    <property type="entry name" value="Immunoglobulin"/>
    <property type="match status" value="4"/>
</dbReference>
<keyword evidence="2" id="KW-1015">Disulfide bond</keyword>
<gene>
    <name evidence="9" type="ORF">AALO_G00174010</name>
</gene>
<evidence type="ECO:0000256" key="4">
    <source>
        <dbReference type="ARBA" id="ARBA00023319"/>
    </source>
</evidence>
<reference evidence="9" key="1">
    <citation type="submission" date="2020-10" db="EMBL/GenBank/DDBJ databases">
        <title>Chromosome-scale genome assembly of the Allis shad, Alosa alosa.</title>
        <authorList>
            <person name="Margot Z."/>
            <person name="Christophe K."/>
            <person name="Cabau C."/>
            <person name="Louis A."/>
            <person name="Berthelot C."/>
            <person name="Parey E."/>
            <person name="Roest Crollius H."/>
            <person name="Montfort J."/>
            <person name="Robinson-Rechavi M."/>
            <person name="Bucao C."/>
            <person name="Bouchez O."/>
            <person name="Gislard M."/>
            <person name="Lluch J."/>
            <person name="Milhes M."/>
            <person name="Lampietro C."/>
            <person name="Lopez Roques C."/>
            <person name="Donnadieu C."/>
            <person name="Braasch I."/>
            <person name="Desvignes T."/>
            <person name="Postlethwait J."/>
            <person name="Bobe J."/>
            <person name="Guiguen Y."/>
        </authorList>
    </citation>
    <scope>NUCLEOTIDE SEQUENCE</scope>
    <source>
        <strain evidence="9">M-15738</strain>
        <tissue evidence="9">Blood</tissue>
    </source>
</reference>
<dbReference type="PANTHER" id="PTHR44337">
    <property type="entry name" value="CARCINOEMBRYONIC ANTIGEN-RELATED CELL ADHESION MOLECULE 8"/>
    <property type="match status" value="1"/>
</dbReference>
<dbReference type="InterPro" id="IPR003599">
    <property type="entry name" value="Ig_sub"/>
</dbReference>
<dbReference type="PANTHER" id="PTHR44337:SF20">
    <property type="entry name" value="CARCINOEMBRYONIC ANTIGEN-RELATED CELL ADHESION MOLECULE 5-RELATED"/>
    <property type="match status" value="1"/>
</dbReference>
<keyword evidence="6" id="KW-0472">Membrane</keyword>
<evidence type="ECO:0000256" key="3">
    <source>
        <dbReference type="ARBA" id="ARBA00023180"/>
    </source>
</evidence>
<evidence type="ECO:0000256" key="2">
    <source>
        <dbReference type="ARBA" id="ARBA00023157"/>
    </source>
</evidence>
<feature type="domain" description="Ig-like" evidence="8">
    <location>
        <begin position="217"/>
        <end position="296"/>
    </location>
</feature>
<name>A0AAV6GBP2_9TELE</name>
<feature type="chain" id="PRO_5043641506" description="Ig-like domain-containing protein" evidence="7">
    <location>
        <begin position="21"/>
        <end position="549"/>
    </location>
</feature>
<dbReference type="SMART" id="SM00409">
    <property type="entry name" value="IG"/>
    <property type="match status" value="4"/>
</dbReference>
<dbReference type="InterPro" id="IPR013783">
    <property type="entry name" value="Ig-like_fold"/>
</dbReference>
<sequence>MDSHTLLTLWILAAVGLCSCQDEFLLDGPLNRTVGGNVVFTLIHPPSTPPSKITWISPSNIEIITTLDHAEKIHPDYNGRISLNKTTASLELSNLTPNDTGEYTLDISINSVPQQAKTSLTVFVNISNVRAEADQNELVEFNSSVTLTCSASGTLPSFRWFNGSTNVTGSDRVLLGYSNLTILNVTRYDDGPFKCEASNMFSDHMSSDVYLTIHYGPDSAVFSVTPDASNYSSGSDITLSCSSESKPAARFQWALNGTFLGREGKEIVLENVQTSQSGAYSCWAYNSKTQRYKTSSPTTITVIETIAGVAITRSGNTLIAGESSVNLTCDAQGFIVDREWTKDGKPLSLSNRTTFYEKNRTLSISPVETEDSGQYTCIVSNPVSSGRDDFELVVNLAPDPGVGVGGFPTWAIAVIVIAVLIVLVIPVILVLKKKGKICPPKSREAPAKDNSPMELNYADISHFQRKNVQRVDQGNGGNRETLYSGVRLPSSPAGPTSGQGPTYADINFQNNTAGMRATLGHGGNVGDQSTVYAAVKPKGQVSGKVQYIM</sequence>
<evidence type="ECO:0000256" key="1">
    <source>
        <dbReference type="ARBA" id="ARBA00022729"/>
    </source>
</evidence>
<keyword evidence="6" id="KW-0812">Transmembrane</keyword>
<dbReference type="InterPro" id="IPR003598">
    <property type="entry name" value="Ig_sub2"/>
</dbReference>
<proteinExistence type="predicted"/>